<keyword evidence="1" id="KW-0472">Membrane</keyword>
<reference evidence="3" key="1">
    <citation type="submission" date="2017-09" db="EMBL/GenBank/DDBJ databases">
        <authorList>
            <person name="Varghese N."/>
            <person name="Submissions S."/>
        </authorList>
    </citation>
    <scope>NUCLEOTIDE SEQUENCE [LARGE SCALE GENOMIC DNA]</scope>
    <source>
        <strain evidence="3">CGMCC 1.8913</strain>
    </source>
</reference>
<sequence length="122" mass="14074">MKNDFLFNERGFLHPFLLFVTAFFLLLLTSGSLLLQTNVKSTDLLFEQYRLEQAISIAVQTVEQHYLPQLDSDEEKWMINNQAVTASITINKSEQQILVMYVVQADKNAEPLEFTKIYPADV</sequence>
<organism evidence="2 3">
    <name type="scientific">Terribacillus aidingensis</name>
    <dbReference type="NCBI Taxonomy" id="586416"/>
    <lineage>
        <taxon>Bacteria</taxon>
        <taxon>Bacillati</taxon>
        <taxon>Bacillota</taxon>
        <taxon>Bacilli</taxon>
        <taxon>Bacillales</taxon>
        <taxon>Bacillaceae</taxon>
        <taxon>Terribacillus</taxon>
    </lineage>
</organism>
<name>A0A285NNM2_9BACI</name>
<dbReference type="AlphaFoldDB" id="A0A285NNM2"/>
<keyword evidence="3" id="KW-1185">Reference proteome</keyword>
<feature type="transmembrane region" description="Helical" evidence="1">
    <location>
        <begin position="12"/>
        <end position="35"/>
    </location>
</feature>
<dbReference type="EMBL" id="OBEK01000002">
    <property type="protein sequence ID" value="SNZ10808.1"/>
    <property type="molecule type" value="Genomic_DNA"/>
</dbReference>
<gene>
    <name evidence="2" type="ORF">SAMN05421503_1866</name>
</gene>
<dbReference type="OrthoDB" id="2970289at2"/>
<evidence type="ECO:0000313" key="3">
    <source>
        <dbReference type="Proteomes" id="UP000219356"/>
    </source>
</evidence>
<keyword evidence="1" id="KW-1133">Transmembrane helix</keyword>
<dbReference type="Proteomes" id="UP000219356">
    <property type="component" value="Unassembled WGS sequence"/>
</dbReference>
<evidence type="ECO:0000313" key="2">
    <source>
        <dbReference type="EMBL" id="SNZ10808.1"/>
    </source>
</evidence>
<accession>A0A285NNM2</accession>
<protein>
    <recommendedName>
        <fullName evidence="4">ComG operon protein 7</fullName>
    </recommendedName>
</protein>
<dbReference type="RefSeq" id="WP_097041429.1">
    <property type="nucleotide sequence ID" value="NZ_OBEK01000002.1"/>
</dbReference>
<proteinExistence type="predicted"/>
<evidence type="ECO:0008006" key="4">
    <source>
        <dbReference type="Google" id="ProtNLM"/>
    </source>
</evidence>
<keyword evidence="1" id="KW-0812">Transmembrane</keyword>
<evidence type="ECO:0000256" key="1">
    <source>
        <dbReference type="SAM" id="Phobius"/>
    </source>
</evidence>